<reference evidence="2" key="1">
    <citation type="submission" date="2016-10" db="EMBL/GenBank/DDBJ databases">
        <authorList>
            <person name="Varghese N."/>
            <person name="Submissions S."/>
        </authorList>
    </citation>
    <scope>NUCLEOTIDE SEQUENCE [LARGE SCALE GENOMIC DNA]</scope>
    <source>
        <strain evidence="2">CGMCC 4.3530</strain>
    </source>
</reference>
<proteinExistence type="predicted"/>
<dbReference type="RefSeq" id="WP_245761263.1">
    <property type="nucleotide sequence ID" value="NZ_FNOK01000018.1"/>
</dbReference>
<dbReference type="EMBL" id="FNOK01000018">
    <property type="protein sequence ID" value="SDY00441.1"/>
    <property type="molecule type" value="Genomic_DNA"/>
</dbReference>
<protein>
    <recommendedName>
        <fullName evidence="3">Excreted virulence factor EspC, type VII ESX diderm</fullName>
    </recommendedName>
</protein>
<dbReference type="Proteomes" id="UP000199529">
    <property type="component" value="Unassembled WGS sequence"/>
</dbReference>
<dbReference type="STRING" id="418495.SAMN05216215_1018110"/>
<evidence type="ECO:0008006" key="3">
    <source>
        <dbReference type="Google" id="ProtNLM"/>
    </source>
</evidence>
<keyword evidence="2" id="KW-1185">Reference proteome</keyword>
<evidence type="ECO:0000313" key="2">
    <source>
        <dbReference type="Proteomes" id="UP000199529"/>
    </source>
</evidence>
<organism evidence="1 2">
    <name type="scientific">Saccharopolyspora shandongensis</name>
    <dbReference type="NCBI Taxonomy" id="418495"/>
    <lineage>
        <taxon>Bacteria</taxon>
        <taxon>Bacillati</taxon>
        <taxon>Actinomycetota</taxon>
        <taxon>Actinomycetes</taxon>
        <taxon>Pseudonocardiales</taxon>
        <taxon>Pseudonocardiaceae</taxon>
        <taxon>Saccharopolyspora</taxon>
    </lineage>
</organism>
<sequence>MSPAVLEVLTWGYNRTTPPPADLAINVRWIRSPQVFLTLKHKRHHGLRHSRERSSINPISLGRVISVRDGLQTIRERSCLVDGFRVDLTALTGASKGVRDTIESMNDRKVSDVDCPADAFGHDRLATTVDEFCNRWNEGVTNLTDDAKEVSARLDYCAKAYLQTDEAARAHFEGIVQRTGGDDPAAQ</sequence>
<accession>A0A1H3GAZ0</accession>
<dbReference type="AlphaFoldDB" id="A0A1H3GAZ0"/>
<gene>
    <name evidence="1" type="ORF">SAMN05216215_1018110</name>
</gene>
<evidence type="ECO:0000313" key="1">
    <source>
        <dbReference type="EMBL" id="SDY00441.1"/>
    </source>
</evidence>
<name>A0A1H3GAZ0_9PSEU</name>